<dbReference type="SMART" id="SM00880">
    <property type="entry name" value="CHAD"/>
    <property type="match status" value="1"/>
</dbReference>
<dbReference type="PROSITE" id="PS51708">
    <property type="entry name" value="CHAD"/>
    <property type="match status" value="1"/>
</dbReference>
<sequence length="345" mass="37601">MDVSLEPELSDPVFGVGPAAEALSGQGVRWSLGVEDRQQPAARVLALLLADNLQQFRSFESGVLSDLDTEQLHDYRVSLRRARSLLSSGRSVFPGAQRKELLVQLAEFGRVTSRVRDLDVLLEELPRLCRAVGVVVDDGQQSFESQELRAALLRNRSGAFADLAGRIDPAGGEAAKYQAMLRLWQVVGSVHRIGGDDPGKDALRPSVVVAQATILRQFGKVRSAGRAARKSNEVSDWHRLRKRAKALRYGLAAYAPLLSEPAVSELVTRLRKLQNVLGRQQDHAVQIELVGLAGVDAGGRTALLAGSISEHLRREALKDLQNCSAAWSRFDQSSFKDDLAAAVTL</sequence>
<evidence type="ECO:0000313" key="3">
    <source>
        <dbReference type="EMBL" id="CAB5064243.1"/>
    </source>
</evidence>
<organism evidence="2">
    <name type="scientific">freshwater metagenome</name>
    <dbReference type="NCBI Taxonomy" id="449393"/>
    <lineage>
        <taxon>unclassified sequences</taxon>
        <taxon>metagenomes</taxon>
        <taxon>ecological metagenomes</taxon>
    </lineage>
</organism>
<dbReference type="EMBL" id="CAFBQW010000040">
    <property type="protein sequence ID" value="CAB5064243.1"/>
    <property type="molecule type" value="Genomic_DNA"/>
</dbReference>
<evidence type="ECO:0000259" key="1">
    <source>
        <dbReference type="PROSITE" id="PS51708"/>
    </source>
</evidence>
<gene>
    <name evidence="2" type="ORF">UFOPK3914_00212</name>
    <name evidence="3" type="ORF">UFOPK4354_00531</name>
</gene>
<dbReference type="PANTHER" id="PTHR39339">
    <property type="entry name" value="SLR1444 PROTEIN"/>
    <property type="match status" value="1"/>
</dbReference>
<reference evidence="2" key="1">
    <citation type="submission" date="2020-05" db="EMBL/GenBank/DDBJ databases">
        <authorList>
            <person name="Chiriac C."/>
            <person name="Salcher M."/>
            <person name="Ghai R."/>
            <person name="Kavagutti S V."/>
        </authorList>
    </citation>
    <scope>NUCLEOTIDE SEQUENCE</scope>
</reference>
<dbReference type="AlphaFoldDB" id="A0A6J7LLN0"/>
<dbReference type="Pfam" id="PF05235">
    <property type="entry name" value="CHAD"/>
    <property type="match status" value="1"/>
</dbReference>
<name>A0A6J7LLN0_9ZZZZ</name>
<accession>A0A6J7LLN0</accession>
<evidence type="ECO:0000313" key="2">
    <source>
        <dbReference type="EMBL" id="CAB4969256.1"/>
    </source>
</evidence>
<proteinExistence type="predicted"/>
<dbReference type="PANTHER" id="PTHR39339:SF1">
    <property type="entry name" value="CHAD DOMAIN-CONTAINING PROTEIN"/>
    <property type="match status" value="1"/>
</dbReference>
<feature type="domain" description="CHAD" evidence="1">
    <location>
        <begin position="38"/>
        <end position="332"/>
    </location>
</feature>
<dbReference type="InterPro" id="IPR007899">
    <property type="entry name" value="CHAD_dom"/>
</dbReference>
<dbReference type="Gene3D" id="1.40.20.10">
    <property type="entry name" value="CHAD domain"/>
    <property type="match status" value="1"/>
</dbReference>
<dbReference type="EMBL" id="CAFBOG010000010">
    <property type="protein sequence ID" value="CAB4969256.1"/>
    <property type="molecule type" value="Genomic_DNA"/>
</dbReference>
<dbReference type="InterPro" id="IPR038186">
    <property type="entry name" value="CHAD_dom_sf"/>
</dbReference>
<protein>
    <submittedName>
        <fullName evidence="2">Unannotated protein</fullName>
    </submittedName>
</protein>